<evidence type="ECO:0000313" key="2">
    <source>
        <dbReference type="Proteomes" id="UP000095282"/>
    </source>
</evidence>
<dbReference type="eggNOG" id="ENOG502RAQN">
    <property type="taxonomic scope" value="Eukaryota"/>
</dbReference>
<dbReference type="PANTHER" id="PTHR21824">
    <property type="entry name" value="TRANSMEMBRANE PROTEIN 177"/>
    <property type="match status" value="1"/>
</dbReference>
<dbReference type="Proteomes" id="UP000095282">
    <property type="component" value="Unplaced"/>
</dbReference>
<name>A0A1I7U370_9PELO</name>
<protein>
    <submittedName>
        <fullName evidence="3">Calcium uniporter protein</fullName>
    </submittedName>
</protein>
<dbReference type="WBParaSite" id="Csp11.Scaffold629.g14391.t2">
    <property type="protein sequence ID" value="Csp11.Scaffold629.g14391.t2"/>
    <property type="gene ID" value="Csp11.Scaffold629.g14391"/>
</dbReference>
<dbReference type="AlphaFoldDB" id="A0A1I7U370"/>
<dbReference type="GO" id="GO:0016020">
    <property type="term" value="C:membrane"/>
    <property type="evidence" value="ECO:0007669"/>
    <property type="project" value="TreeGrafter"/>
</dbReference>
<proteinExistence type="predicted"/>
<evidence type="ECO:0000313" key="3">
    <source>
        <dbReference type="WBParaSite" id="Csp11.Scaffold629.g14391.t2"/>
    </source>
</evidence>
<dbReference type="PANTHER" id="PTHR21824:SF3">
    <property type="entry name" value="DUF5683 DOMAIN-CONTAINING PROTEIN"/>
    <property type="match status" value="1"/>
</dbReference>
<keyword evidence="2" id="KW-1185">Reference proteome</keyword>
<organism evidence="2 3">
    <name type="scientific">Caenorhabditis tropicalis</name>
    <dbReference type="NCBI Taxonomy" id="1561998"/>
    <lineage>
        <taxon>Eukaryota</taxon>
        <taxon>Metazoa</taxon>
        <taxon>Ecdysozoa</taxon>
        <taxon>Nematoda</taxon>
        <taxon>Chromadorea</taxon>
        <taxon>Rhabditida</taxon>
        <taxon>Rhabditina</taxon>
        <taxon>Rhabditomorpha</taxon>
        <taxon>Rhabditoidea</taxon>
        <taxon>Rhabditidae</taxon>
        <taxon>Peloderinae</taxon>
        <taxon>Caenorhabditis</taxon>
    </lineage>
</organism>
<feature type="transmembrane region" description="Helical" evidence="1">
    <location>
        <begin position="190"/>
        <end position="209"/>
    </location>
</feature>
<reference evidence="3" key="1">
    <citation type="submission" date="2016-11" db="UniProtKB">
        <authorList>
            <consortium name="WormBaseParasite"/>
        </authorList>
    </citation>
    <scope>IDENTIFICATION</scope>
</reference>
<dbReference type="STRING" id="1561998.A0A1I7U370"/>
<sequence>MTSHFSRLKQVYMGLIPIYPLGYLMIHGFRGDQIWAKPYINRSSMEPSEHLKEIVEQEIDKMEGLKKANFKVVLTDEMEPKVYGGLFLSCGAELQFPLRMTLDDVETARRIGANLEVDMGLSKHRRKVEVNSETGDELIARLMLSDAARRFLVQRQLHIANSGEYFCAPILAWMGLSTMGYGILNVGSVVLGPYMATATAFAFTIATFAQFRKSFDCYKTTKADEETVKRGDEYAIGGIDYLESTMKLNRLYRRVLGEEGENRIERNGDIKDNSVKLSSRIKEIRKIRRHKKQEEDKKIE</sequence>
<accession>A0A1I7U370</accession>
<dbReference type="InterPro" id="IPR026620">
    <property type="entry name" value="TMEM177"/>
</dbReference>
<evidence type="ECO:0000256" key="1">
    <source>
        <dbReference type="SAM" id="Phobius"/>
    </source>
</evidence>
<keyword evidence="1" id="KW-0812">Transmembrane</keyword>
<keyword evidence="1" id="KW-0472">Membrane</keyword>
<feature type="transmembrane region" description="Helical" evidence="1">
    <location>
        <begin position="165"/>
        <end position="184"/>
    </location>
</feature>
<keyword evidence="1" id="KW-1133">Transmembrane helix</keyword>